<feature type="transmembrane region" description="Helical" evidence="1">
    <location>
        <begin position="544"/>
        <end position="566"/>
    </location>
</feature>
<protein>
    <submittedName>
        <fullName evidence="2">Uncharacterized protein</fullName>
    </submittedName>
</protein>
<feature type="transmembrane region" description="Helical" evidence="1">
    <location>
        <begin position="118"/>
        <end position="141"/>
    </location>
</feature>
<keyword evidence="1" id="KW-0812">Transmembrane</keyword>
<keyword evidence="1" id="KW-0472">Membrane</keyword>
<feature type="transmembrane region" description="Helical" evidence="1">
    <location>
        <begin position="69"/>
        <end position="92"/>
    </location>
</feature>
<gene>
    <name evidence="2" type="ORF">HKN21_10870</name>
</gene>
<proteinExistence type="predicted"/>
<feature type="transmembrane region" description="Helical" evidence="1">
    <location>
        <begin position="33"/>
        <end position="49"/>
    </location>
</feature>
<keyword evidence="1" id="KW-1133">Transmembrane helix</keyword>
<reference evidence="2 3" key="1">
    <citation type="submission" date="2020-03" db="EMBL/GenBank/DDBJ databases">
        <title>Metabolic flexibility allows generalist bacteria to become dominant in a frequently disturbed ecosystem.</title>
        <authorList>
            <person name="Chen Y.-J."/>
            <person name="Leung P.M."/>
            <person name="Bay S.K."/>
            <person name="Hugenholtz P."/>
            <person name="Kessler A.J."/>
            <person name="Shelley G."/>
            <person name="Waite D.W."/>
            <person name="Cook P.L."/>
            <person name="Greening C."/>
        </authorList>
    </citation>
    <scope>NUCLEOTIDE SEQUENCE [LARGE SCALE GENOMIC DNA]</scope>
    <source>
        <strain evidence="2">SS_bin_28</strain>
    </source>
</reference>
<feature type="transmembrane region" description="Helical" evidence="1">
    <location>
        <begin position="353"/>
        <end position="375"/>
    </location>
</feature>
<accession>A0A7Y2H2Z2</accession>
<evidence type="ECO:0000313" key="3">
    <source>
        <dbReference type="Proteomes" id="UP000547674"/>
    </source>
</evidence>
<dbReference type="Proteomes" id="UP000547674">
    <property type="component" value="Unassembled WGS sequence"/>
</dbReference>
<feature type="transmembrane region" description="Helical" evidence="1">
    <location>
        <begin position="476"/>
        <end position="496"/>
    </location>
</feature>
<feature type="transmembrane region" description="Helical" evidence="1">
    <location>
        <begin position="268"/>
        <end position="287"/>
    </location>
</feature>
<dbReference type="EMBL" id="JABDJR010000436">
    <property type="protein sequence ID" value="NNF07252.1"/>
    <property type="molecule type" value="Genomic_DNA"/>
</dbReference>
<organism evidence="2 3">
    <name type="scientific">Eiseniibacteriota bacterium</name>
    <dbReference type="NCBI Taxonomy" id="2212470"/>
    <lineage>
        <taxon>Bacteria</taxon>
        <taxon>Candidatus Eiseniibacteriota</taxon>
    </lineage>
</organism>
<sequence>MEALLHPALFRLVIQSFVGRIRRSLRLAKQPKYLFGALVGFAYFGSLLINHIPFNRGPSRGLDAAGDDLFFGIQVMAAIAMAVYLSFAWAFLPKRPSFSLREPELNLLMTGPLSRRQVLQYVVFKSIPGILLSVIVLSVFISRGSPLDKAVQGVGMFALFWLWDLHSKAKSLWRLRLDELPPWKARFRRSVMFGFLALFWVVTVLALVELGKVAYEIISQLEAFNEEALGGIVRGIRERYEESYLRYLLAPLVWLTGPYFLREGSVLSWSWLYIFGVVAAHYLWVVTSKTRFEELLLERERVRAMSGPGKRSARFLRLKENHRVKQPFKLLSQGRREVAVFFKHLVLLTRRSWLFFFLIWVAVVLFCVALQVVLGSPKGLRITMFVIGIVAITVFPSFGAMMWGNGFRKDLRYFETLRTWPLTGRQMVRGQIMAPYLQTCAAILLGIGICLGAELGVILANVLDRSMATSIIPEDLLAHAAVPSLVVMLGLIATVIPITLSVAAVSTVLEATSVLLFPGWVLASEKGRGDIASMGQKILLSVGFALFLGLGLLPGGLILAGVFTWHHFADIGFQWWELPILSLLCSVPLLIEAWLMTRLGGKLWDKMDPSQEILEGFS</sequence>
<evidence type="ECO:0000256" key="1">
    <source>
        <dbReference type="SAM" id="Phobius"/>
    </source>
</evidence>
<feature type="transmembrane region" description="Helical" evidence="1">
    <location>
        <begin position="436"/>
        <end position="464"/>
    </location>
</feature>
<comment type="caution">
    <text evidence="2">The sequence shown here is derived from an EMBL/GenBank/DDBJ whole genome shotgun (WGS) entry which is preliminary data.</text>
</comment>
<feature type="transmembrane region" description="Helical" evidence="1">
    <location>
        <begin position="502"/>
        <end position="523"/>
    </location>
</feature>
<feature type="transmembrane region" description="Helical" evidence="1">
    <location>
        <begin position="578"/>
        <end position="597"/>
    </location>
</feature>
<dbReference type="InterPro" id="IPR031584">
    <property type="entry name" value="Put_ABC_export"/>
</dbReference>
<dbReference type="Pfam" id="PF16962">
    <property type="entry name" value="ABC_export"/>
    <property type="match status" value="1"/>
</dbReference>
<feature type="transmembrane region" description="Helical" evidence="1">
    <location>
        <begin position="382"/>
        <end position="403"/>
    </location>
</feature>
<dbReference type="AlphaFoldDB" id="A0A7Y2H2Z2"/>
<evidence type="ECO:0000313" key="2">
    <source>
        <dbReference type="EMBL" id="NNF07252.1"/>
    </source>
</evidence>
<feature type="transmembrane region" description="Helical" evidence="1">
    <location>
        <begin position="187"/>
        <end position="208"/>
    </location>
</feature>
<name>A0A7Y2H2Z2_UNCEI</name>